<evidence type="ECO:0000313" key="1">
    <source>
        <dbReference type="EMBL" id="MBB6551309.1"/>
    </source>
</evidence>
<reference evidence="1 2" key="1">
    <citation type="submission" date="2020-08" db="EMBL/GenBank/DDBJ databases">
        <title>Sequencing the genomes of 1000 actinobacteria strains.</title>
        <authorList>
            <person name="Klenk H.-P."/>
        </authorList>
    </citation>
    <scope>NUCLEOTIDE SEQUENCE [LARGE SCALE GENOMIC DNA]</scope>
    <source>
        <strain evidence="1 2">DSM 43768</strain>
    </source>
</reference>
<gene>
    <name evidence="1" type="ORF">HD593_006104</name>
</gene>
<proteinExistence type="predicted"/>
<dbReference type="EMBL" id="JACHMI010000001">
    <property type="protein sequence ID" value="MBB6551309.1"/>
    <property type="molecule type" value="Genomic_DNA"/>
</dbReference>
<accession>A0A7X0U1D2</accession>
<comment type="caution">
    <text evidence="1">The sequence shown here is derived from an EMBL/GenBank/DDBJ whole genome shotgun (WGS) entry which is preliminary data.</text>
</comment>
<sequence>MAEVEAVRPPVYTAPAKEAALETFHEFSEMT</sequence>
<organism evidence="1 2">
    <name type="scientific">Nonomuraea rubra</name>
    <dbReference type="NCBI Taxonomy" id="46180"/>
    <lineage>
        <taxon>Bacteria</taxon>
        <taxon>Bacillati</taxon>
        <taxon>Actinomycetota</taxon>
        <taxon>Actinomycetes</taxon>
        <taxon>Streptosporangiales</taxon>
        <taxon>Streptosporangiaceae</taxon>
        <taxon>Nonomuraea</taxon>
    </lineage>
</organism>
<keyword evidence="2" id="KW-1185">Reference proteome</keyword>
<name>A0A7X0U1D2_9ACTN</name>
<dbReference type="Proteomes" id="UP000565579">
    <property type="component" value="Unassembled WGS sequence"/>
</dbReference>
<dbReference type="AlphaFoldDB" id="A0A7X0U1D2"/>
<protein>
    <submittedName>
        <fullName evidence="1">Uncharacterized protein</fullName>
    </submittedName>
</protein>
<evidence type="ECO:0000313" key="2">
    <source>
        <dbReference type="Proteomes" id="UP000565579"/>
    </source>
</evidence>